<dbReference type="GO" id="GO:0008270">
    <property type="term" value="F:zinc ion binding"/>
    <property type="evidence" value="ECO:0007669"/>
    <property type="project" value="UniProtKB-UniRule"/>
</dbReference>
<keyword evidence="7" id="KW-0690">Ribosome biogenesis</keyword>
<dbReference type="AlphaFoldDB" id="A0A7V0Q854"/>
<dbReference type="PANTHER" id="PTHR46986:SF1">
    <property type="entry name" value="ENDORIBONUCLEASE YBEY, CHLOROPLASTIC"/>
    <property type="match status" value="1"/>
</dbReference>
<gene>
    <name evidence="7 8" type="primary">ybeY</name>
    <name evidence="8" type="ORF">ENH14_02600</name>
</gene>
<dbReference type="NCBIfam" id="TIGR00043">
    <property type="entry name" value="rRNA maturation RNase YbeY"/>
    <property type="match status" value="1"/>
</dbReference>
<comment type="similarity">
    <text evidence="1 7">Belongs to the endoribonuclease YbeY family.</text>
</comment>
<proteinExistence type="inferred from homology"/>
<sequence>MEKSRVHLKSLRVKLPHGFKNKAERFLKDIAAREKLHKNIFIIFVNDSYIKKLNKVFLGKNKPTDVLSFDLGNEAEIYVSVDTAKRMALKFGVSPELELIRYALHGLLHIAGYDHKKSSMEPFMQKEEEDYLKIWESLY</sequence>
<keyword evidence="5 7" id="KW-0378">Hydrolase</keyword>
<dbReference type="Gene3D" id="3.40.390.30">
    <property type="entry name" value="Metalloproteases ('zincins'), catalytic domain"/>
    <property type="match status" value="1"/>
</dbReference>
<comment type="subcellular location">
    <subcellularLocation>
        <location evidence="7">Cytoplasm</location>
    </subcellularLocation>
</comment>
<feature type="binding site" evidence="7">
    <location>
        <position position="115"/>
    </location>
    <ligand>
        <name>Zn(2+)</name>
        <dbReference type="ChEBI" id="CHEBI:29105"/>
        <note>catalytic</note>
    </ligand>
</feature>
<evidence type="ECO:0000313" key="8">
    <source>
        <dbReference type="EMBL" id="HDL60326.1"/>
    </source>
</evidence>
<dbReference type="GO" id="GO:0004521">
    <property type="term" value="F:RNA endonuclease activity"/>
    <property type="evidence" value="ECO:0007669"/>
    <property type="project" value="UniProtKB-UniRule"/>
</dbReference>
<evidence type="ECO:0000256" key="3">
    <source>
        <dbReference type="ARBA" id="ARBA00022723"/>
    </source>
</evidence>
<reference evidence="8" key="1">
    <citation type="journal article" date="2020" name="mSystems">
        <title>Genome- and Community-Level Interaction Insights into Carbon Utilization and Element Cycling Functions of Hydrothermarchaeota in Hydrothermal Sediment.</title>
        <authorList>
            <person name="Zhou Z."/>
            <person name="Liu Y."/>
            <person name="Xu W."/>
            <person name="Pan J."/>
            <person name="Luo Z.H."/>
            <person name="Li M."/>
        </authorList>
    </citation>
    <scope>NUCLEOTIDE SEQUENCE [LARGE SCALE GENOMIC DNA]</scope>
    <source>
        <strain evidence="8">HyVt-28</strain>
    </source>
</reference>
<dbReference type="PROSITE" id="PS01306">
    <property type="entry name" value="UPF0054"/>
    <property type="match status" value="1"/>
</dbReference>
<dbReference type="HAMAP" id="MF_00009">
    <property type="entry name" value="Endoribonucl_YbeY"/>
    <property type="match status" value="1"/>
</dbReference>
<dbReference type="EC" id="3.1.-.-" evidence="7"/>
<dbReference type="SUPFAM" id="SSF55486">
    <property type="entry name" value="Metalloproteases ('zincins'), catalytic domain"/>
    <property type="match status" value="1"/>
</dbReference>
<feature type="binding site" evidence="7">
    <location>
        <position position="105"/>
    </location>
    <ligand>
        <name>Zn(2+)</name>
        <dbReference type="ChEBI" id="CHEBI:29105"/>
        <note>catalytic</note>
    </ligand>
</feature>
<evidence type="ECO:0000256" key="1">
    <source>
        <dbReference type="ARBA" id="ARBA00010875"/>
    </source>
</evidence>
<keyword evidence="4 7" id="KW-0255">Endonuclease</keyword>
<organism evidence="8">
    <name type="scientific">candidate division WOR-3 bacterium</name>
    <dbReference type="NCBI Taxonomy" id="2052148"/>
    <lineage>
        <taxon>Bacteria</taxon>
        <taxon>Bacteria division WOR-3</taxon>
    </lineage>
</organism>
<dbReference type="InterPro" id="IPR002036">
    <property type="entry name" value="YbeY"/>
</dbReference>
<dbReference type="InterPro" id="IPR023091">
    <property type="entry name" value="MetalPrtase_cat_dom_sf_prd"/>
</dbReference>
<keyword evidence="2 7" id="KW-0540">Nuclease</keyword>
<keyword evidence="7" id="KW-0698">rRNA processing</keyword>
<protein>
    <recommendedName>
        <fullName evidence="7">Endoribonuclease YbeY</fullName>
        <ecNumber evidence="7">3.1.-.-</ecNumber>
    </recommendedName>
</protein>
<dbReference type="GO" id="GO:0004222">
    <property type="term" value="F:metalloendopeptidase activity"/>
    <property type="evidence" value="ECO:0007669"/>
    <property type="project" value="InterPro"/>
</dbReference>
<name>A0A7V0Q854_UNCW3</name>
<keyword evidence="7" id="KW-0963">Cytoplasm</keyword>
<dbReference type="InterPro" id="IPR020549">
    <property type="entry name" value="YbeY_CS"/>
</dbReference>
<dbReference type="EMBL" id="DRDR01000110">
    <property type="protein sequence ID" value="HDL60326.1"/>
    <property type="molecule type" value="Genomic_DNA"/>
</dbReference>
<dbReference type="PANTHER" id="PTHR46986">
    <property type="entry name" value="ENDORIBONUCLEASE YBEY, CHLOROPLASTIC"/>
    <property type="match status" value="1"/>
</dbReference>
<feature type="binding site" evidence="7">
    <location>
        <position position="109"/>
    </location>
    <ligand>
        <name>Zn(2+)</name>
        <dbReference type="ChEBI" id="CHEBI:29105"/>
        <note>catalytic</note>
    </ligand>
</feature>
<dbReference type="Pfam" id="PF02130">
    <property type="entry name" value="YbeY"/>
    <property type="match status" value="1"/>
</dbReference>
<comment type="function">
    <text evidence="7">Single strand-specific metallo-endoribonuclease involved in late-stage 70S ribosome quality control and in maturation of the 3' terminus of the 16S rRNA.</text>
</comment>
<evidence type="ECO:0000256" key="5">
    <source>
        <dbReference type="ARBA" id="ARBA00022801"/>
    </source>
</evidence>
<dbReference type="Proteomes" id="UP000886381">
    <property type="component" value="Unassembled WGS sequence"/>
</dbReference>
<evidence type="ECO:0000256" key="2">
    <source>
        <dbReference type="ARBA" id="ARBA00022722"/>
    </source>
</evidence>
<keyword evidence="6 7" id="KW-0862">Zinc</keyword>
<evidence type="ECO:0000256" key="4">
    <source>
        <dbReference type="ARBA" id="ARBA00022759"/>
    </source>
</evidence>
<dbReference type="GO" id="GO:0006364">
    <property type="term" value="P:rRNA processing"/>
    <property type="evidence" value="ECO:0007669"/>
    <property type="project" value="UniProtKB-UniRule"/>
</dbReference>
<accession>A0A7V0Q854</accession>
<evidence type="ECO:0000256" key="7">
    <source>
        <dbReference type="HAMAP-Rule" id="MF_00009"/>
    </source>
</evidence>
<evidence type="ECO:0000256" key="6">
    <source>
        <dbReference type="ARBA" id="ARBA00022833"/>
    </source>
</evidence>
<comment type="cofactor">
    <cofactor evidence="7">
        <name>Zn(2+)</name>
        <dbReference type="ChEBI" id="CHEBI:29105"/>
    </cofactor>
    <text evidence="7">Binds 1 zinc ion.</text>
</comment>
<dbReference type="GO" id="GO:0005737">
    <property type="term" value="C:cytoplasm"/>
    <property type="evidence" value="ECO:0007669"/>
    <property type="project" value="UniProtKB-SubCell"/>
</dbReference>
<comment type="caution">
    <text evidence="8">The sequence shown here is derived from an EMBL/GenBank/DDBJ whole genome shotgun (WGS) entry which is preliminary data.</text>
</comment>
<keyword evidence="3 7" id="KW-0479">Metal-binding</keyword>